<dbReference type="EMBL" id="BEGY01000004">
    <property type="protein sequence ID" value="GAX73525.1"/>
    <property type="molecule type" value="Genomic_DNA"/>
</dbReference>
<accession>A0A250WRR7</accession>
<comment type="similarity">
    <text evidence="1">Belongs to the Luc7 family.</text>
</comment>
<proteinExistence type="inferred from homology"/>
<dbReference type="Proteomes" id="UP000232323">
    <property type="component" value="Unassembled WGS sequence"/>
</dbReference>
<dbReference type="GO" id="GO:0003729">
    <property type="term" value="F:mRNA binding"/>
    <property type="evidence" value="ECO:0007669"/>
    <property type="project" value="InterPro"/>
</dbReference>
<name>A0A250WRR7_9CHLO</name>
<organism evidence="3 4">
    <name type="scientific">Chlamydomonas eustigma</name>
    <dbReference type="NCBI Taxonomy" id="1157962"/>
    <lineage>
        <taxon>Eukaryota</taxon>
        <taxon>Viridiplantae</taxon>
        <taxon>Chlorophyta</taxon>
        <taxon>core chlorophytes</taxon>
        <taxon>Chlorophyceae</taxon>
        <taxon>CS clade</taxon>
        <taxon>Chlamydomonadales</taxon>
        <taxon>Chlamydomonadaceae</taxon>
        <taxon>Chlamydomonas</taxon>
    </lineage>
</organism>
<dbReference type="InterPro" id="IPR004882">
    <property type="entry name" value="Luc7-rel"/>
</dbReference>
<dbReference type="OrthoDB" id="10266921at2759"/>
<feature type="region of interest" description="Disordered" evidence="2">
    <location>
        <begin position="236"/>
        <end position="339"/>
    </location>
</feature>
<feature type="compositionally biased region" description="Basic and acidic residues" evidence="2">
    <location>
        <begin position="327"/>
        <end position="339"/>
    </location>
</feature>
<keyword evidence="4" id="KW-1185">Reference proteome</keyword>
<gene>
    <name evidence="3" type="ORF">CEUSTIGMA_g977.t1</name>
</gene>
<evidence type="ECO:0000256" key="1">
    <source>
        <dbReference type="ARBA" id="ARBA00005655"/>
    </source>
</evidence>
<protein>
    <recommendedName>
        <fullName evidence="5">Luc7-like protein</fullName>
    </recommendedName>
</protein>
<dbReference type="GO" id="GO:0005685">
    <property type="term" value="C:U1 snRNP"/>
    <property type="evidence" value="ECO:0007669"/>
    <property type="project" value="InterPro"/>
</dbReference>
<sequence length="339" mass="39781">MDAKALLDELMGKERNVPLSERSQRRMRYDDPSVCKYDMAGLCPHGLFKNTRSDLGPCSFEIHSDHIDWSQFMADYEKQDDREKERYEKRLMRYLEDLIREMDRKIVKSKDRAEKESQPKPVKPEDQVKLDELQQRAKEALDKSQALGEEGDVDQALMLSQQADAYKKQHEEMYKRLTTPDRIMTVCEICGVFINSTDNDARRLGGRIPQPILDHLNGKQYLGWKAIREQYTKLQEKYASHPKVPSAARDEEPAPRDRERERSPRRDERHRSEDRHGPRSGERRGDDRYPREERGRDDAYRGGGRGGEYYAGRDGGYPSRGGSYGGGRERDRYYEERRR</sequence>
<dbReference type="AlphaFoldDB" id="A0A250WRR7"/>
<evidence type="ECO:0000313" key="4">
    <source>
        <dbReference type="Proteomes" id="UP000232323"/>
    </source>
</evidence>
<dbReference type="GO" id="GO:0006376">
    <property type="term" value="P:mRNA splice site recognition"/>
    <property type="evidence" value="ECO:0007669"/>
    <property type="project" value="InterPro"/>
</dbReference>
<reference evidence="3 4" key="1">
    <citation type="submission" date="2017-08" db="EMBL/GenBank/DDBJ databases">
        <title>Acidophilic green algal genome provides insights into adaptation to an acidic environment.</title>
        <authorList>
            <person name="Hirooka S."/>
            <person name="Hirose Y."/>
            <person name="Kanesaki Y."/>
            <person name="Higuchi S."/>
            <person name="Fujiwara T."/>
            <person name="Onuma R."/>
            <person name="Era A."/>
            <person name="Ohbayashi R."/>
            <person name="Uzuka A."/>
            <person name="Nozaki H."/>
            <person name="Yoshikawa H."/>
            <person name="Miyagishima S.Y."/>
        </authorList>
    </citation>
    <scope>NUCLEOTIDE SEQUENCE [LARGE SCALE GENOMIC DNA]</scope>
    <source>
        <strain evidence="3 4">NIES-2499</strain>
    </source>
</reference>
<feature type="compositionally biased region" description="Gly residues" evidence="2">
    <location>
        <begin position="301"/>
        <end position="326"/>
    </location>
</feature>
<dbReference type="STRING" id="1157962.A0A250WRR7"/>
<evidence type="ECO:0000313" key="3">
    <source>
        <dbReference type="EMBL" id="GAX73525.1"/>
    </source>
</evidence>
<comment type="caution">
    <text evidence="3">The sequence shown here is derived from an EMBL/GenBank/DDBJ whole genome shotgun (WGS) entry which is preliminary data.</text>
</comment>
<evidence type="ECO:0008006" key="5">
    <source>
        <dbReference type="Google" id="ProtNLM"/>
    </source>
</evidence>
<dbReference type="Pfam" id="PF03194">
    <property type="entry name" value="LUC7"/>
    <property type="match status" value="1"/>
</dbReference>
<dbReference type="PANTHER" id="PTHR12375">
    <property type="entry name" value="RNA-BINDING PROTEIN LUC7-RELATED"/>
    <property type="match status" value="1"/>
</dbReference>
<feature type="region of interest" description="Disordered" evidence="2">
    <location>
        <begin position="109"/>
        <end position="129"/>
    </location>
</feature>
<evidence type="ECO:0000256" key="2">
    <source>
        <dbReference type="SAM" id="MobiDB-lite"/>
    </source>
</evidence>
<feature type="compositionally biased region" description="Basic and acidic residues" evidence="2">
    <location>
        <begin position="248"/>
        <end position="300"/>
    </location>
</feature>